<dbReference type="Gene3D" id="3.10.20.90">
    <property type="entry name" value="Phosphatidylinositol 3-kinase Catalytic Subunit, Chain A, domain 1"/>
    <property type="match status" value="2"/>
</dbReference>
<dbReference type="PANTHER" id="PTHR45800:SF4">
    <property type="entry name" value="PHOSPHATIDYLINOSITOL 4-KINASE GAMMA 3"/>
    <property type="match status" value="1"/>
</dbReference>
<dbReference type="Proteomes" id="UP001151287">
    <property type="component" value="Unassembled WGS sequence"/>
</dbReference>
<dbReference type="Pfam" id="PF00454">
    <property type="entry name" value="PI3_PI4_kinase"/>
    <property type="match status" value="1"/>
</dbReference>
<dbReference type="OrthoDB" id="5839at2759"/>
<dbReference type="PANTHER" id="PTHR45800">
    <property type="entry name" value="PHOSPHATIDYLINOSITOL 4-KINASE GAMMA"/>
    <property type="match status" value="1"/>
</dbReference>
<dbReference type="Pfam" id="PF00240">
    <property type="entry name" value="ubiquitin"/>
    <property type="match status" value="2"/>
</dbReference>
<evidence type="ECO:0000313" key="10">
    <source>
        <dbReference type="Proteomes" id="UP001151287"/>
    </source>
</evidence>
<dbReference type="GO" id="GO:0004430">
    <property type="term" value="F:1-phosphatidylinositol 4-kinase activity"/>
    <property type="evidence" value="ECO:0007669"/>
    <property type="project" value="UniProtKB-EC"/>
</dbReference>
<dbReference type="EMBL" id="JAMQYH010000005">
    <property type="protein sequence ID" value="KAJ1685037.1"/>
    <property type="molecule type" value="Genomic_DNA"/>
</dbReference>
<dbReference type="SMART" id="SM00213">
    <property type="entry name" value="UBQ"/>
    <property type="match status" value="2"/>
</dbReference>
<sequence>MSSSGLVLSPIPVDPSQSIGSGCNGSSCFPPESILIFLTVPGGPAIPLQVLQSDSITSVKLRIQRYNGLFVRNQKLIFDGRELARKNCLVSEYGVSNGDLLHLVIRVSDLRAITVKTFCGKEFKFQVERNRSIGYIKHQILKHFEGLNDLENHKLLLDGEELDDDKLVTDIGTKTEAVMYLLIRKSVKISTKPVERDFELSAVVPEQVKSKPSLVEPVLVNPSIKLPLVVTDMVQATIDGLENGNRPVLSTEGTGGAYFMKDVSGCNYIAIFKPMDEEPMAENNPRGLPLSRDGEGLKKGTRVGEGALREVAAYLLDRPFGDHLALGFSGVPPTTLVQCANMGFSSGGMSKIGSLQMFVKNCGSCEDIGSGSFPVEEVHRIAVLDMRLANADRHAGNILLVRNEGDEEGLRLVPIDHGYCLPESFEDCTFEWLYWSQSKHPFSSKTLKYIASLDVEEDIKLLKLHGWNLSVECARVFRISTMLLKKGAERGLTPYDIGNLMCRPNLKRESKIEEIIKEAKNAVLPGSSEALFLETVSEVLDRYLDELCR</sequence>
<dbReference type="GO" id="GO:0005524">
    <property type="term" value="F:ATP binding"/>
    <property type="evidence" value="ECO:0007669"/>
    <property type="project" value="UniProtKB-KW"/>
</dbReference>
<dbReference type="InterPro" id="IPR029071">
    <property type="entry name" value="Ubiquitin-like_domsf"/>
</dbReference>
<keyword evidence="3" id="KW-0808">Transferase</keyword>
<feature type="domain" description="PI3K/PI4K catalytic" evidence="8">
    <location>
        <begin position="244"/>
        <end position="531"/>
    </location>
</feature>
<evidence type="ECO:0000256" key="5">
    <source>
        <dbReference type="ARBA" id="ARBA00022777"/>
    </source>
</evidence>
<dbReference type="PROSITE" id="PS50053">
    <property type="entry name" value="UBIQUITIN_2"/>
    <property type="match status" value="2"/>
</dbReference>
<evidence type="ECO:0000256" key="6">
    <source>
        <dbReference type="ARBA" id="ARBA00022840"/>
    </source>
</evidence>
<dbReference type="InterPro" id="IPR011009">
    <property type="entry name" value="Kinase-like_dom_sf"/>
</dbReference>
<organism evidence="9 10">
    <name type="scientific">Rhynchospora breviuscula</name>
    <dbReference type="NCBI Taxonomy" id="2022672"/>
    <lineage>
        <taxon>Eukaryota</taxon>
        <taxon>Viridiplantae</taxon>
        <taxon>Streptophyta</taxon>
        <taxon>Embryophyta</taxon>
        <taxon>Tracheophyta</taxon>
        <taxon>Spermatophyta</taxon>
        <taxon>Magnoliopsida</taxon>
        <taxon>Liliopsida</taxon>
        <taxon>Poales</taxon>
        <taxon>Cyperaceae</taxon>
        <taxon>Cyperoideae</taxon>
        <taxon>Rhynchosporeae</taxon>
        <taxon>Rhynchospora</taxon>
    </lineage>
</organism>
<comment type="caution">
    <text evidence="9">The sequence shown here is derived from an EMBL/GenBank/DDBJ whole genome shotgun (WGS) entry which is preliminary data.</text>
</comment>
<comment type="similarity">
    <text evidence="1">Belongs to the PI3/PI4-kinase family. Type II PI4K subfamily.</text>
</comment>
<gene>
    <name evidence="9" type="ORF">LUZ63_016427</name>
</gene>
<keyword evidence="6" id="KW-0067">ATP-binding</keyword>
<dbReference type="EC" id="2.7.1.67" evidence="2"/>
<evidence type="ECO:0000256" key="2">
    <source>
        <dbReference type="ARBA" id="ARBA00012169"/>
    </source>
</evidence>
<evidence type="ECO:0000259" key="8">
    <source>
        <dbReference type="PROSITE" id="PS50290"/>
    </source>
</evidence>
<evidence type="ECO:0000256" key="4">
    <source>
        <dbReference type="ARBA" id="ARBA00022741"/>
    </source>
</evidence>
<accession>A0A9Q0C198</accession>
<reference evidence="9" key="1">
    <citation type="journal article" date="2022" name="Cell">
        <title>Repeat-based holocentromeres influence genome architecture and karyotype evolution.</title>
        <authorList>
            <person name="Hofstatter P.G."/>
            <person name="Thangavel G."/>
            <person name="Lux T."/>
            <person name="Neumann P."/>
            <person name="Vondrak T."/>
            <person name="Novak P."/>
            <person name="Zhang M."/>
            <person name="Costa L."/>
            <person name="Castellani M."/>
            <person name="Scott A."/>
            <person name="Toegelov H."/>
            <person name="Fuchs J."/>
            <person name="Mata-Sucre Y."/>
            <person name="Dias Y."/>
            <person name="Vanzela A.L.L."/>
            <person name="Huettel B."/>
            <person name="Almeida C.C.S."/>
            <person name="Simkova H."/>
            <person name="Souza G."/>
            <person name="Pedrosa-Harand A."/>
            <person name="Macas J."/>
            <person name="Mayer K.F.X."/>
            <person name="Houben A."/>
            <person name="Marques A."/>
        </authorList>
    </citation>
    <scope>NUCLEOTIDE SEQUENCE</scope>
    <source>
        <strain evidence="9">RhyBre1mFocal</strain>
    </source>
</reference>
<evidence type="ECO:0000259" key="7">
    <source>
        <dbReference type="PROSITE" id="PS50053"/>
    </source>
</evidence>
<feature type="domain" description="Ubiquitin-like" evidence="7">
    <location>
        <begin position="34"/>
        <end position="106"/>
    </location>
</feature>
<keyword evidence="10" id="KW-1185">Reference proteome</keyword>
<keyword evidence="4" id="KW-0547">Nucleotide-binding</keyword>
<evidence type="ECO:0000256" key="3">
    <source>
        <dbReference type="ARBA" id="ARBA00022679"/>
    </source>
</evidence>
<keyword evidence="5" id="KW-0418">Kinase</keyword>
<protein>
    <recommendedName>
        <fullName evidence="2">1-phosphatidylinositol 4-kinase</fullName>
        <ecNumber evidence="2">2.7.1.67</ecNumber>
    </recommendedName>
</protein>
<dbReference type="SUPFAM" id="SSF56112">
    <property type="entry name" value="Protein kinase-like (PK-like)"/>
    <property type="match status" value="1"/>
</dbReference>
<dbReference type="SUPFAM" id="SSF54236">
    <property type="entry name" value="Ubiquitin-like"/>
    <property type="match status" value="2"/>
</dbReference>
<dbReference type="AlphaFoldDB" id="A0A9Q0C198"/>
<dbReference type="PROSITE" id="PS50290">
    <property type="entry name" value="PI3_4_KINASE_3"/>
    <property type="match status" value="1"/>
</dbReference>
<feature type="domain" description="Ubiquitin-like" evidence="7">
    <location>
        <begin position="111"/>
        <end position="185"/>
    </location>
</feature>
<dbReference type="InterPro" id="IPR000626">
    <property type="entry name" value="Ubiquitin-like_dom"/>
</dbReference>
<dbReference type="InterPro" id="IPR044571">
    <property type="entry name" value="P4KG1-8"/>
</dbReference>
<dbReference type="CDD" id="cd17039">
    <property type="entry name" value="Ubl_ubiquitin_like"/>
    <property type="match status" value="1"/>
</dbReference>
<name>A0A9Q0C198_9POAL</name>
<dbReference type="InterPro" id="IPR000403">
    <property type="entry name" value="PI3/4_kinase_cat_dom"/>
</dbReference>
<evidence type="ECO:0000313" key="9">
    <source>
        <dbReference type="EMBL" id="KAJ1685037.1"/>
    </source>
</evidence>
<evidence type="ECO:0000256" key="1">
    <source>
        <dbReference type="ARBA" id="ARBA00008941"/>
    </source>
</evidence>
<proteinExistence type="inferred from homology"/>